<dbReference type="InterPro" id="IPR050303">
    <property type="entry name" value="GatZ_KbaZ_carbometab"/>
</dbReference>
<comment type="subcellular location">
    <subcellularLocation>
        <location evidence="1">Cell membrane</location>
        <topology evidence="1">Multi-pass membrane protein</topology>
    </subcellularLocation>
</comment>
<evidence type="ECO:0000256" key="4">
    <source>
        <dbReference type="ARBA" id="ARBA00022597"/>
    </source>
</evidence>
<protein>
    <submittedName>
        <fullName evidence="10">PTS N-acetylgalactosamine transporter subunit IIC</fullName>
    </submittedName>
</protein>
<feature type="transmembrane region" description="Helical" evidence="9">
    <location>
        <begin position="6"/>
        <end position="24"/>
    </location>
</feature>
<name>A0A6N7XNT5_9ACTN</name>
<evidence type="ECO:0000256" key="6">
    <source>
        <dbReference type="ARBA" id="ARBA00022692"/>
    </source>
</evidence>
<gene>
    <name evidence="10" type="primary">agaC</name>
    <name evidence="10" type="ORF">FYJ68_00650</name>
</gene>
<dbReference type="RefSeq" id="WP_154433404.1">
    <property type="nucleotide sequence ID" value="NZ_VUNC01000001.1"/>
</dbReference>
<dbReference type="AlphaFoldDB" id="A0A6N7XNT5"/>
<evidence type="ECO:0000256" key="9">
    <source>
        <dbReference type="SAM" id="Phobius"/>
    </source>
</evidence>
<keyword evidence="2" id="KW-0813">Transport</keyword>
<dbReference type="EMBL" id="VUNC01000001">
    <property type="protein sequence ID" value="MST71636.1"/>
    <property type="molecule type" value="Genomic_DNA"/>
</dbReference>
<keyword evidence="11" id="KW-1185">Reference proteome</keyword>
<evidence type="ECO:0000256" key="2">
    <source>
        <dbReference type="ARBA" id="ARBA00022448"/>
    </source>
</evidence>
<dbReference type="Pfam" id="PF03609">
    <property type="entry name" value="EII-Sor"/>
    <property type="match status" value="1"/>
</dbReference>
<keyword evidence="5" id="KW-0598">Phosphotransferase system</keyword>
<evidence type="ECO:0000256" key="1">
    <source>
        <dbReference type="ARBA" id="ARBA00004651"/>
    </source>
</evidence>
<comment type="caution">
    <text evidence="10">The sequence shown here is derived from an EMBL/GenBank/DDBJ whole genome shotgun (WGS) entry which is preliminary data.</text>
</comment>
<dbReference type="PROSITE" id="PS51106">
    <property type="entry name" value="PTS_EIIC_TYPE_4"/>
    <property type="match status" value="1"/>
</dbReference>
<evidence type="ECO:0000313" key="11">
    <source>
        <dbReference type="Proteomes" id="UP000469325"/>
    </source>
</evidence>
<dbReference type="InterPro" id="IPR004700">
    <property type="entry name" value="PTS_IIC_man"/>
</dbReference>
<evidence type="ECO:0000313" key="10">
    <source>
        <dbReference type="EMBL" id="MST71636.1"/>
    </source>
</evidence>
<keyword evidence="3" id="KW-1003">Cell membrane</keyword>
<dbReference type="PANTHER" id="PTHR32502">
    <property type="entry name" value="N-ACETYLGALACTOSAMINE PERMEASE II COMPONENT-RELATED"/>
    <property type="match status" value="1"/>
</dbReference>
<keyword evidence="6 9" id="KW-0812">Transmembrane</keyword>
<feature type="transmembrane region" description="Helical" evidence="9">
    <location>
        <begin position="105"/>
        <end position="124"/>
    </location>
</feature>
<sequence length="268" mass="28279">MPVTLGQGLALTLMAIICGIDFWLEGFYIFRPIIVSSITGLILGDPTTGIICGGITELAFAGLTPAGGTQPPNPVLAGVMAVVIAHTTGTKPAAAMSLSLPFSFLMQYVILLCYSAFSFFMGPADEAAKKGDTGKIVQINVICTAIVALLYGVIVFLCAYVAQDAMKTLVENLPDWLAHGFEVTGGVLPAIGFAMLLNVMFTVEFLPFLLIGFVMASFLNFSNLLPVAVVGLALALFVYSIDDNRDKAVKQALAEARVNGGEDEEDGI</sequence>
<keyword evidence="4" id="KW-0762">Sugar transport</keyword>
<dbReference type="GO" id="GO:0005886">
    <property type="term" value="C:plasma membrane"/>
    <property type="evidence" value="ECO:0007669"/>
    <property type="project" value="UniProtKB-SubCell"/>
</dbReference>
<keyword evidence="7 9" id="KW-1133">Transmembrane helix</keyword>
<dbReference type="NCBIfam" id="NF007289">
    <property type="entry name" value="PRK09757.1"/>
    <property type="match status" value="1"/>
</dbReference>
<evidence type="ECO:0000256" key="8">
    <source>
        <dbReference type="ARBA" id="ARBA00023136"/>
    </source>
</evidence>
<feature type="transmembrane region" description="Helical" evidence="9">
    <location>
        <begin position="136"/>
        <end position="162"/>
    </location>
</feature>
<evidence type="ECO:0000256" key="7">
    <source>
        <dbReference type="ARBA" id="ARBA00022989"/>
    </source>
</evidence>
<dbReference type="PANTHER" id="PTHR32502:SF8">
    <property type="entry name" value="N-ACETYLGALACTOSAMINE PERMEASE IIC COMPONENT 1"/>
    <property type="match status" value="1"/>
</dbReference>
<accession>A0A6N7XNT5</accession>
<organism evidence="10 11">
    <name type="scientific">Olsenella porci</name>
    <dbReference type="NCBI Taxonomy" id="2652279"/>
    <lineage>
        <taxon>Bacteria</taxon>
        <taxon>Bacillati</taxon>
        <taxon>Actinomycetota</taxon>
        <taxon>Coriobacteriia</taxon>
        <taxon>Coriobacteriales</taxon>
        <taxon>Atopobiaceae</taxon>
        <taxon>Olsenella</taxon>
    </lineage>
</organism>
<dbReference type="GO" id="GO:0009401">
    <property type="term" value="P:phosphoenolpyruvate-dependent sugar phosphotransferase system"/>
    <property type="evidence" value="ECO:0007669"/>
    <property type="project" value="UniProtKB-KW"/>
</dbReference>
<feature type="transmembrane region" description="Helical" evidence="9">
    <location>
        <begin position="183"/>
        <end position="202"/>
    </location>
</feature>
<dbReference type="Proteomes" id="UP000469325">
    <property type="component" value="Unassembled WGS sequence"/>
</dbReference>
<reference evidence="10 11" key="1">
    <citation type="submission" date="2019-08" db="EMBL/GenBank/DDBJ databases">
        <title>In-depth cultivation of the pig gut microbiome towards novel bacterial diversity and tailored functional studies.</title>
        <authorList>
            <person name="Wylensek D."/>
            <person name="Hitch T.C.A."/>
            <person name="Clavel T."/>
        </authorList>
    </citation>
    <scope>NUCLEOTIDE SEQUENCE [LARGE SCALE GENOMIC DNA]</scope>
    <source>
        <strain evidence="10 11">CA-Schmier-601-WT-1</strain>
    </source>
</reference>
<feature type="transmembrane region" description="Helical" evidence="9">
    <location>
        <begin position="208"/>
        <end position="241"/>
    </location>
</feature>
<proteinExistence type="predicted"/>
<evidence type="ECO:0000256" key="3">
    <source>
        <dbReference type="ARBA" id="ARBA00022475"/>
    </source>
</evidence>
<evidence type="ECO:0000256" key="5">
    <source>
        <dbReference type="ARBA" id="ARBA00022683"/>
    </source>
</evidence>
<keyword evidence="8 9" id="KW-0472">Membrane</keyword>